<evidence type="ECO:0000313" key="1">
    <source>
        <dbReference type="EMBL" id="ONN70635.1"/>
    </source>
</evidence>
<accession>A0ABX3ISI1</accession>
<protein>
    <submittedName>
        <fullName evidence="1">Uncharacterized protein</fullName>
    </submittedName>
</protein>
<evidence type="ECO:0000313" key="2">
    <source>
        <dbReference type="Proteomes" id="UP000189310"/>
    </source>
</evidence>
<organism evidence="1 2">
    <name type="scientific">Pseudomonas oryzihabitans</name>
    <dbReference type="NCBI Taxonomy" id="47885"/>
    <lineage>
        <taxon>Bacteria</taxon>
        <taxon>Pseudomonadati</taxon>
        <taxon>Pseudomonadota</taxon>
        <taxon>Gammaproteobacteria</taxon>
        <taxon>Pseudomonadales</taxon>
        <taxon>Pseudomonadaceae</taxon>
        <taxon>Pseudomonas</taxon>
    </lineage>
</organism>
<dbReference type="Proteomes" id="UP000189310">
    <property type="component" value="Unassembled WGS sequence"/>
</dbReference>
<proteinExistence type="predicted"/>
<name>A0ABX3ISI1_9PSED</name>
<comment type="caution">
    <text evidence="1">The sequence shown here is derived from an EMBL/GenBank/DDBJ whole genome shotgun (WGS) entry which is preliminary data.</text>
</comment>
<sequence length="149" mass="16986">MGYAMEHVDEFGSFGGDDFDPDCLEVIRNQRDLYVEEIAIMRGIMGRLRQNLLAVLAERDQLWTEVRIVRGFNQLSVQKWMAGGGDGAPAPSLEKIDVKYHELLLVVNVTQKENEHLRQEVAAARAMAIDEKMDADRLRSQVSWLQGKR</sequence>
<reference evidence="1 2" key="1">
    <citation type="submission" date="2017-01" db="EMBL/GenBank/DDBJ databases">
        <title>Pseudomonas psychrotolerans genome sequencing and assembly.</title>
        <authorList>
            <person name="Vyas B."/>
            <person name="Mayilraj S."/>
        </authorList>
    </citation>
    <scope>NUCLEOTIDE SEQUENCE [LARGE SCALE GENOMIC DNA]</scope>
    <source>
        <strain evidence="1 2">SDS18</strain>
    </source>
</reference>
<dbReference type="EMBL" id="MTLN01000008">
    <property type="protein sequence ID" value="ONN70635.1"/>
    <property type="molecule type" value="Genomic_DNA"/>
</dbReference>
<gene>
    <name evidence="1" type="ORF">BVL52_20585</name>
</gene>
<keyword evidence="2" id="KW-1185">Reference proteome</keyword>